<dbReference type="InterPro" id="IPR011333">
    <property type="entry name" value="SKP1/BTB/POZ_sf"/>
</dbReference>
<evidence type="ECO:0000259" key="12">
    <source>
        <dbReference type="PROSITE" id="PS50097"/>
    </source>
</evidence>
<dbReference type="EMBL" id="SRMA01026500">
    <property type="protein sequence ID" value="TRY83095.1"/>
    <property type="molecule type" value="Genomic_DNA"/>
</dbReference>
<dbReference type="FunFam" id="2.130.10.10:FF:000205">
    <property type="entry name" value="BTB/POZ domain-containing protein KCTD3 isoform X1"/>
    <property type="match status" value="1"/>
</dbReference>
<dbReference type="PANTHER" id="PTHR15859:SF5">
    <property type="entry name" value="SH3KBP1-BINDING PROTEIN 1"/>
    <property type="match status" value="1"/>
</dbReference>
<comment type="subunit">
    <text evidence="9">Interacts with HCN3.</text>
</comment>
<comment type="similarity">
    <text evidence="2">Belongs to the KCTD3 family.</text>
</comment>
<keyword evidence="3" id="KW-1003">Cell membrane</keyword>
<protein>
    <recommendedName>
        <fullName evidence="10">BTB/POZ domain-containing protein KCTD3</fullName>
    </recommendedName>
</protein>
<name>A0A553PZJ7_9TELE</name>
<comment type="subcellular location">
    <subcellularLocation>
        <location evidence="1">Cell membrane</location>
    </subcellularLocation>
</comment>
<dbReference type="SMART" id="SM00225">
    <property type="entry name" value="BTB"/>
    <property type="match status" value="1"/>
</dbReference>
<evidence type="ECO:0000256" key="11">
    <source>
        <dbReference type="SAM" id="MobiDB-lite"/>
    </source>
</evidence>
<dbReference type="Proteomes" id="UP000316079">
    <property type="component" value="Unassembled WGS sequence"/>
</dbReference>
<keyword evidence="4" id="KW-0597">Phosphoprotein</keyword>
<dbReference type="OrthoDB" id="6077599at2759"/>
<keyword evidence="7" id="KW-0472">Membrane</keyword>
<dbReference type="GO" id="GO:0051260">
    <property type="term" value="P:protein homooligomerization"/>
    <property type="evidence" value="ECO:0007669"/>
    <property type="project" value="InterPro"/>
</dbReference>
<organism evidence="13 14">
    <name type="scientific">Danionella cerebrum</name>
    <dbReference type="NCBI Taxonomy" id="2873325"/>
    <lineage>
        <taxon>Eukaryota</taxon>
        <taxon>Metazoa</taxon>
        <taxon>Chordata</taxon>
        <taxon>Craniata</taxon>
        <taxon>Vertebrata</taxon>
        <taxon>Euteleostomi</taxon>
        <taxon>Actinopterygii</taxon>
        <taxon>Neopterygii</taxon>
        <taxon>Teleostei</taxon>
        <taxon>Ostariophysi</taxon>
        <taxon>Cypriniformes</taxon>
        <taxon>Danionidae</taxon>
        <taxon>Danioninae</taxon>
        <taxon>Danionella</taxon>
    </lineage>
</organism>
<evidence type="ECO:0000256" key="8">
    <source>
        <dbReference type="ARBA" id="ARBA00059269"/>
    </source>
</evidence>
<dbReference type="Pfam" id="PF02214">
    <property type="entry name" value="BTB_2"/>
    <property type="match status" value="1"/>
</dbReference>
<keyword evidence="6" id="KW-0677">Repeat</keyword>
<evidence type="ECO:0000256" key="3">
    <source>
        <dbReference type="ARBA" id="ARBA00022475"/>
    </source>
</evidence>
<dbReference type="InterPro" id="IPR015943">
    <property type="entry name" value="WD40/YVTN_repeat-like_dom_sf"/>
</dbReference>
<dbReference type="AlphaFoldDB" id="A0A553PZJ7"/>
<evidence type="ECO:0000256" key="10">
    <source>
        <dbReference type="ARBA" id="ARBA00073141"/>
    </source>
</evidence>
<evidence type="ECO:0000256" key="4">
    <source>
        <dbReference type="ARBA" id="ARBA00022553"/>
    </source>
</evidence>
<dbReference type="CDD" id="cd18393">
    <property type="entry name" value="BTB_POZ_SHKBP1"/>
    <property type="match status" value="1"/>
</dbReference>
<keyword evidence="14" id="KW-1185">Reference proteome</keyword>
<dbReference type="InterPro" id="IPR000210">
    <property type="entry name" value="BTB/POZ_dom"/>
</dbReference>
<evidence type="ECO:0000256" key="5">
    <source>
        <dbReference type="ARBA" id="ARBA00022574"/>
    </source>
</evidence>
<feature type="compositionally biased region" description="Low complexity" evidence="11">
    <location>
        <begin position="615"/>
        <end position="634"/>
    </location>
</feature>
<dbReference type="InterPro" id="IPR036322">
    <property type="entry name" value="WD40_repeat_dom_sf"/>
</dbReference>
<dbReference type="SMART" id="SM00320">
    <property type="entry name" value="WD40"/>
    <property type="match status" value="3"/>
</dbReference>
<dbReference type="InterPro" id="IPR047825">
    <property type="entry name" value="SHKBP1_KCTD3_BTB_POZ"/>
</dbReference>
<feature type="compositionally biased region" description="Low complexity" evidence="11">
    <location>
        <begin position="756"/>
        <end position="768"/>
    </location>
</feature>
<dbReference type="PROSITE" id="PS50097">
    <property type="entry name" value="BTB"/>
    <property type="match status" value="1"/>
</dbReference>
<evidence type="ECO:0000256" key="2">
    <source>
        <dbReference type="ARBA" id="ARBA00009572"/>
    </source>
</evidence>
<dbReference type="PANTHER" id="PTHR15859">
    <property type="entry name" value="SETA BINDING PROTEIN 1"/>
    <property type="match status" value="1"/>
</dbReference>
<evidence type="ECO:0000256" key="7">
    <source>
        <dbReference type="ARBA" id="ARBA00023136"/>
    </source>
</evidence>
<comment type="function">
    <text evidence="8">Accessory subunit of potassium/sodium hyperpolarization-activated cyclic nucleotide-gated channel 3 (HCN3) up-regulating its cell-surface expression and current density without affecting its voltage dependence and kinetics.</text>
</comment>
<dbReference type="SUPFAM" id="SSF54695">
    <property type="entry name" value="POZ domain"/>
    <property type="match status" value="1"/>
</dbReference>
<evidence type="ECO:0000256" key="1">
    <source>
        <dbReference type="ARBA" id="ARBA00004236"/>
    </source>
</evidence>
<dbReference type="InterPro" id="IPR003131">
    <property type="entry name" value="T1-type_BTB"/>
</dbReference>
<feature type="region of interest" description="Disordered" evidence="11">
    <location>
        <begin position="615"/>
        <end position="643"/>
    </location>
</feature>
<dbReference type="Gene3D" id="3.30.710.10">
    <property type="entry name" value="Potassium Channel Kv1.1, Chain A"/>
    <property type="match status" value="1"/>
</dbReference>
<sequence length="790" mass="86127">MARIGEIIHLNVGGKRFSTSRQTLTWVPDSFFSSLLSGRISTLKDETGAIFIDRDPSLFAPILNFLRTKELHPRSIDVHLLIHEAEFYGITPLVRKLQLCDELDRSSCGNVLFNGYLPPPVYPVKRRNRHSVAGSQLVSGRTTPLERAPVRRSNTMPPNLGQAGILSLGRAGPEERLTGPISDSGLVRIICGHHNWIAVAYAQFVVCYRVKESTGWQQVFTSPRLDWVIDRVALNAKVMGGSLGDNDKMVAVASGTEIILWAICPDGNGNEIGVFSLNVPVEALFFVGNQLIATSHTGKVGVWNAVTKHWQNQDVVPINSYDTAGSFLILGCNNGSIYYIDVQKFPLRMKDNDLLVTELYRDPSEDAITAMSVYLTPKTSDSGNWIEIAYGTSSGSVRVIVQHPETVGSGPQLFQTFSVHRSPVTKIMLSEKHLISVCADNNHVRTWTVTRFRGMISTQPGSTPLTSFKILSLDDIDGHAGCAAGTEIGPYGERDEQQVFIQRVVPDTDKLYVRLSSNGKRVCEVRSVDGTSITAFVVHECEGSSRIGSRPRRYLFSGHSNGSIQMWDLTTAMEIAGKEELLELLDQCDLALTRTPDMSPAASLTHSLRNSMCSLQSQLSETSRSSSGFRPSASLTGSLPRQAPLVPLNKPHILSSSLCMSPSDALAPQRRGSFIERCQERAKSSDTGGPDAARRSLAVCNELEARLGLRVQSSALQTPPTSSSTSSLRRTPPAPSPLLSPGQSQTPVSPRRSLASPTSETPTNESTPVQEIPASPPTTSPKPHMNETSF</sequence>
<feature type="region of interest" description="Disordered" evidence="11">
    <location>
        <begin position="711"/>
        <end position="790"/>
    </location>
</feature>
<dbReference type="Gene3D" id="2.130.10.10">
    <property type="entry name" value="YVTN repeat-like/Quinoprotein amine dehydrogenase"/>
    <property type="match status" value="1"/>
</dbReference>
<evidence type="ECO:0000313" key="14">
    <source>
        <dbReference type="Proteomes" id="UP000316079"/>
    </source>
</evidence>
<comment type="caution">
    <text evidence="13">The sequence shown here is derived from an EMBL/GenBank/DDBJ whole genome shotgun (WGS) entry which is preliminary data.</text>
</comment>
<evidence type="ECO:0000256" key="9">
    <source>
        <dbReference type="ARBA" id="ARBA00065501"/>
    </source>
</evidence>
<reference evidence="13 14" key="1">
    <citation type="journal article" date="2019" name="Sci. Data">
        <title>Hybrid genome assembly and annotation of Danionella translucida.</title>
        <authorList>
            <person name="Kadobianskyi M."/>
            <person name="Schulze L."/>
            <person name="Schuelke M."/>
            <person name="Judkewitz B."/>
        </authorList>
    </citation>
    <scope>NUCLEOTIDE SEQUENCE [LARGE SCALE GENOMIC DNA]</scope>
    <source>
        <strain evidence="13 14">Bolton</strain>
    </source>
</reference>
<feature type="domain" description="BTB" evidence="12">
    <location>
        <begin position="6"/>
        <end position="75"/>
    </location>
</feature>
<dbReference type="STRING" id="623744.A0A553PZJ7"/>
<dbReference type="GO" id="GO:0005886">
    <property type="term" value="C:plasma membrane"/>
    <property type="evidence" value="ECO:0007669"/>
    <property type="project" value="UniProtKB-SubCell"/>
</dbReference>
<accession>A0A553PZJ7</accession>
<evidence type="ECO:0000313" key="13">
    <source>
        <dbReference type="EMBL" id="TRY83095.1"/>
    </source>
</evidence>
<dbReference type="InterPro" id="IPR047876">
    <property type="entry name" value="SHKBP1/KCTD3"/>
</dbReference>
<evidence type="ECO:0000256" key="6">
    <source>
        <dbReference type="ARBA" id="ARBA00022737"/>
    </source>
</evidence>
<dbReference type="SUPFAM" id="SSF50978">
    <property type="entry name" value="WD40 repeat-like"/>
    <property type="match status" value="1"/>
</dbReference>
<feature type="compositionally biased region" description="Low complexity" evidence="11">
    <location>
        <begin position="712"/>
        <end position="731"/>
    </location>
</feature>
<gene>
    <name evidence="13" type="ORF">DNTS_003565</name>
</gene>
<keyword evidence="5" id="KW-0853">WD repeat</keyword>
<proteinExistence type="inferred from homology"/>
<dbReference type="FunFam" id="3.30.710.10:FF:000038">
    <property type="entry name" value="BTB/POZ domain-containing protein KCTD3 isoform X1"/>
    <property type="match status" value="1"/>
</dbReference>
<dbReference type="InterPro" id="IPR001680">
    <property type="entry name" value="WD40_rpt"/>
</dbReference>